<dbReference type="AlphaFoldDB" id="A0A9D1SZJ4"/>
<comment type="caution">
    <text evidence="1">The sequence shown here is derived from an EMBL/GenBank/DDBJ whole genome shotgun (WGS) entry which is preliminary data.</text>
</comment>
<gene>
    <name evidence="1" type="ORF">IAC74_04350</name>
</gene>
<evidence type="ECO:0000313" key="1">
    <source>
        <dbReference type="EMBL" id="HIV02783.1"/>
    </source>
</evidence>
<name>A0A9D1SZJ4_9FIRM</name>
<reference evidence="1" key="2">
    <citation type="journal article" date="2021" name="PeerJ">
        <title>Extensive microbial diversity within the chicken gut microbiome revealed by metagenomics and culture.</title>
        <authorList>
            <person name="Gilroy R."/>
            <person name="Ravi A."/>
            <person name="Getino M."/>
            <person name="Pursley I."/>
            <person name="Horton D.L."/>
            <person name="Alikhan N.F."/>
            <person name="Baker D."/>
            <person name="Gharbi K."/>
            <person name="Hall N."/>
            <person name="Watson M."/>
            <person name="Adriaenssens E.M."/>
            <person name="Foster-Nyarko E."/>
            <person name="Jarju S."/>
            <person name="Secka A."/>
            <person name="Antonio M."/>
            <person name="Oren A."/>
            <person name="Chaudhuri R.R."/>
            <person name="La Ragione R."/>
            <person name="Hildebrand F."/>
            <person name="Pallen M.J."/>
        </authorList>
    </citation>
    <scope>NUCLEOTIDE SEQUENCE</scope>
    <source>
        <strain evidence="1">4920</strain>
    </source>
</reference>
<dbReference type="EMBL" id="DVOF01000127">
    <property type="protein sequence ID" value="HIV02783.1"/>
    <property type="molecule type" value="Genomic_DNA"/>
</dbReference>
<organism evidence="1 2">
    <name type="scientific">Candidatus Aphodoplasma excrementigallinarum</name>
    <dbReference type="NCBI Taxonomy" id="2840673"/>
    <lineage>
        <taxon>Bacteria</taxon>
        <taxon>Bacillati</taxon>
        <taxon>Bacillota</taxon>
        <taxon>Clostridia</taxon>
        <taxon>Eubacteriales</taxon>
        <taxon>Candidatus Aphodoplasma</taxon>
    </lineage>
</organism>
<dbReference type="Proteomes" id="UP000886743">
    <property type="component" value="Unassembled WGS sequence"/>
</dbReference>
<sequence length="283" mass="31389">MHDKIVAGPIGDCNSAEARDFREAVCIHTDKIYDQCRDKDCLTDLRVYLTPCGQELVNRSINVKIRKAEIIWVYSDIEAVPFNRGFYSVDLKYFFKITLDVFTGVGKPCKTEGLATFDKKVILFGSEGNAKVFSSSYRGGGIDPQDWQKTNMPKAIIEVVEPIALSCKVVEPNDSCCCCCDETDLSSIPADVCSIFEDNLVSSGDDKRVFVTIGVFSIVKLERSVQLLIPAYDFCVPNKDCVTATDENPCDLFERIEFPVDEFFPPAAFDCDSTPSCGCGCDD</sequence>
<evidence type="ECO:0000313" key="2">
    <source>
        <dbReference type="Proteomes" id="UP000886743"/>
    </source>
</evidence>
<accession>A0A9D1SZJ4</accession>
<reference evidence="1" key="1">
    <citation type="submission" date="2020-10" db="EMBL/GenBank/DDBJ databases">
        <authorList>
            <person name="Gilroy R."/>
        </authorList>
    </citation>
    <scope>NUCLEOTIDE SEQUENCE</scope>
    <source>
        <strain evidence="1">4920</strain>
    </source>
</reference>
<proteinExistence type="predicted"/>
<protein>
    <submittedName>
        <fullName evidence="1">Uncharacterized protein</fullName>
    </submittedName>
</protein>